<gene>
    <name evidence="1" type="ORF">D8674_035276</name>
</gene>
<proteinExistence type="predicted"/>
<reference evidence="1 2" key="1">
    <citation type="submission" date="2019-09" db="EMBL/GenBank/DDBJ databases">
        <authorList>
            <person name="Ou C."/>
        </authorList>
    </citation>
    <scope>NUCLEOTIDE SEQUENCE [LARGE SCALE GENOMIC DNA]</scope>
    <source>
        <strain evidence="1">S2</strain>
        <tissue evidence="1">Leaf</tissue>
    </source>
</reference>
<evidence type="ECO:0000313" key="1">
    <source>
        <dbReference type="EMBL" id="KAB2612960.1"/>
    </source>
</evidence>
<protein>
    <submittedName>
        <fullName evidence="1">Uncharacterized protein</fullName>
    </submittedName>
</protein>
<evidence type="ECO:0000313" key="2">
    <source>
        <dbReference type="Proteomes" id="UP000327157"/>
    </source>
</evidence>
<dbReference type="EMBL" id="SMOL01000458">
    <property type="protein sequence ID" value="KAB2612960.1"/>
    <property type="molecule type" value="Genomic_DNA"/>
</dbReference>
<comment type="caution">
    <text evidence="1">The sequence shown here is derived from an EMBL/GenBank/DDBJ whole genome shotgun (WGS) entry which is preliminary data.</text>
</comment>
<organism evidence="1 2">
    <name type="scientific">Pyrus ussuriensis x Pyrus communis</name>
    <dbReference type="NCBI Taxonomy" id="2448454"/>
    <lineage>
        <taxon>Eukaryota</taxon>
        <taxon>Viridiplantae</taxon>
        <taxon>Streptophyta</taxon>
        <taxon>Embryophyta</taxon>
        <taxon>Tracheophyta</taxon>
        <taxon>Spermatophyta</taxon>
        <taxon>Magnoliopsida</taxon>
        <taxon>eudicotyledons</taxon>
        <taxon>Gunneridae</taxon>
        <taxon>Pentapetalae</taxon>
        <taxon>rosids</taxon>
        <taxon>fabids</taxon>
        <taxon>Rosales</taxon>
        <taxon>Rosaceae</taxon>
        <taxon>Amygdaloideae</taxon>
        <taxon>Maleae</taxon>
        <taxon>Pyrus</taxon>
    </lineage>
</organism>
<sequence>MTASCSTGSAMRGAKRQGRATSAARDAVVWSVHWLLLTCSVSEEFRIIEKWPMLVMITIREMNRRFISSGDRLRQVEEFGCDWSKVIFAWVPRGGPDVTCDRSFSLSAHSWVLG</sequence>
<reference evidence="1 2" key="3">
    <citation type="submission" date="2019-11" db="EMBL/GenBank/DDBJ databases">
        <title>A de novo genome assembly of a pear dwarfing rootstock.</title>
        <authorList>
            <person name="Wang F."/>
            <person name="Wang J."/>
            <person name="Li S."/>
            <person name="Zhang Y."/>
            <person name="Fang M."/>
            <person name="Ma L."/>
            <person name="Zhao Y."/>
            <person name="Jiang S."/>
        </authorList>
    </citation>
    <scope>NUCLEOTIDE SEQUENCE [LARGE SCALE GENOMIC DNA]</scope>
    <source>
        <strain evidence="1">S2</strain>
        <tissue evidence="1">Leaf</tissue>
    </source>
</reference>
<keyword evidence="2" id="KW-1185">Reference proteome</keyword>
<accession>A0A5N5GI15</accession>
<reference evidence="2" key="2">
    <citation type="submission" date="2019-10" db="EMBL/GenBank/DDBJ databases">
        <title>A de novo genome assembly of a pear dwarfing rootstock.</title>
        <authorList>
            <person name="Wang F."/>
            <person name="Wang J."/>
            <person name="Li S."/>
            <person name="Zhang Y."/>
            <person name="Fang M."/>
            <person name="Ma L."/>
            <person name="Zhao Y."/>
            <person name="Jiang S."/>
        </authorList>
    </citation>
    <scope>NUCLEOTIDE SEQUENCE [LARGE SCALE GENOMIC DNA]</scope>
</reference>
<dbReference type="AlphaFoldDB" id="A0A5N5GI15"/>
<name>A0A5N5GI15_9ROSA</name>
<dbReference type="Proteomes" id="UP000327157">
    <property type="component" value="Chromosome 9"/>
</dbReference>